<proteinExistence type="inferred from homology"/>
<accession>A0A1F8BIB5</accession>
<comment type="caution">
    <text evidence="4">The sequence shown here is derived from an EMBL/GenBank/DDBJ whole genome shotgun (WGS) entry which is preliminary data.</text>
</comment>
<evidence type="ECO:0000259" key="3">
    <source>
        <dbReference type="Pfam" id="PF03816"/>
    </source>
</evidence>
<keyword evidence="2" id="KW-0812">Transmembrane</keyword>
<dbReference type="InterPro" id="IPR050922">
    <property type="entry name" value="LytR/CpsA/Psr_CW_biosynth"/>
</dbReference>
<name>A0A1F8BIB5_9BACT</name>
<protein>
    <recommendedName>
        <fullName evidence="3">Cell envelope-related transcriptional attenuator domain-containing protein</fullName>
    </recommendedName>
</protein>
<feature type="transmembrane region" description="Helical" evidence="2">
    <location>
        <begin position="20"/>
        <end position="45"/>
    </location>
</feature>
<dbReference type="Proteomes" id="UP000177082">
    <property type="component" value="Unassembled WGS sequence"/>
</dbReference>
<comment type="similarity">
    <text evidence="1">Belongs to the LytR/CpsA/Psr (LCP) family.</text>
</comment>
<evidence type="ECO:0000256" key="1">
    <source>
        <dbReference type="ARBA" id="ARBA00006068"/>
    </source>
</evidence>
<dbReference type="PANTHER" id="PTHR33392">
    <property type="entry name" value="POLYISOPRENYL-TEICHOIC ACID--PEPTIDOGLYCAN TEICHOIC ACID TRANSFERASE TAGU"/>
    <property type="match status" value="1"/>
</dbReference>
<evidence type="ECO:0000313" key="5">
    <source>
        <dbReference type="Proteomes" id="UP000177082"/>
    </source>
</evidence>
<reference evidence="4 5" key="1">
    <citation type="journal article" date="2016" name="Nat. Commun.">
        <title>Thousands of microbial genomes shed light on interconnected biogeochemical processes in an aquifer system.</title>
        <authorList>
            <person name="Anantharaman K."/>
            <person name="Brown C.T."/>
            <person name="Hug L.A."/>
            <person name="Sharon I."/>
            <person name="Castelle C.J."/>
            <person name="Probst A.J."/>
            <person name="Thomas B.C."/>
            <person name="Singh A."/>
            <person name="Wilkins M.J."/>
            <person name="Karaoz U."/>
            <person name="Brodie E.L."/>
            <person name="Williams K.H."/>
            <person name="Hubbard S.S."/>
            <person name="Banfield J.F."/>
        </authorList>
    </citation>
    <scope>NUCLEOTIDE SEQUENCE [LARGE SCALE GENOMIC DNA]</scope>
</reference>
<dbReference type="NCBIfam" id="TIGR00350">
    <property type="entry name" value="lytR_cpsA_psr"/>
    <property type="match status" value="1"/>
</dbReference>
<evidence type="ECO:0000256" key="2">
    <source>
        <dbReference type="SAM" id="Phobius"/>
    </source>
</evidence>
<keyword evidence="2" id="KW-0472">Membrane</keyword>
<gene>
    <name evidence="4" type="ORF">A2961_03070</name>
</gene>
<dbReference type="Gene3D" id="3.40.630.190">
    <property type="entry name" value="LCP protein"/>
    <property type="match status" value="1"/>
</dbReference>
<dbReference type="Pfam" id="PF03816">
    <property type="entry name" value="LytR_cpsA_psr"/>
    <property type="match status" value="1"/>
</dbReference>
<dbReference type="InterPro" id="IPR004474">
    <property type="entry name" value="LytR_CpsA_psr"/>
</dbReference>
<keyword evidence="2" id="KW-1133">Transmembrane helix</keyword>
<feature type="domain" description="Cell envelope-related transcriptional attenuator" evidence="3">
    <location>
        <begin position="93"/>
        <end position="262"/>
    </location>
</feature>
<dbReference type="PANTHER" id="PTHR33392:SF6">
    <property type="entry name" value="POLYISOPRENYL-TEICHOIC ACID--PEPTIDOGLYCAN TEICHOIC ACID TRANSFERASE TAGU"/>
    <property type="match status" value="1"/>
</dbReference>
<dbReference type="STRING" id="1802519.A2961_03070"/>
<dbReference type="EMBL" id="MGHF01000017">
    <property type="protein sequence ID" value="OGM63419.1"/>
    <property type="molecule type" value="Genomic_DNA"/>
</dbReference>
<organism evidence="4 5">
    <name type="scientific">Candidatus Woesebacteria bacterium RIFCSPLOWO2_01_FULL_39_21</name>
    <dbReference type="NCBI Taxonomy" id="1802519"/>
    <lineage>
        <taxon>Bacteria</taxon>
        <taxon>Candidatus Woeseibacteriota</taxon>
    </lineage>
</organism>
<evidence type="ECO:0000313" key="4">
    <source>
        <dbReference type="EMBL" id="OGM63419.1"/>
    </source>
</evidence>
<sequence>MARSKFFFTKFKRKFLSHLWLARIIIILGVLCVVFLGVVGIASVVKKTPLSDYIDIVTAFVFSPKDKVKNFDGRTNILILGKGGEGHEAPDLTDTLVLASVDFDKNAVSFLSIPRDIWIESLRIKLNSAYYWGNERQENGGLILAKSSVEEIIGSPVHYAVVIDFVLFKDLIDEVGGIEVDVEDSFVDHRYPIPGRENDECDDDPKFLCRYETIEFRKGLQFMDGDTALKFVRSRNAEGDEGTDIARSKRQQKVILSLKNEILSWNIIFSFNKLSNIKELVGSRTETDMDTIASVIVARKIFDARNNFRTLSIPEEFLEVAPKSPDFDNLYVFIPSAGNWMELQRWIKSNI</sequence>
<dbReference type="AlphaFoldDB" id="A0A1F8BIB5"/>